<keyword evidence="6 7" id="KW-0472">Membrane</keyword>
<dbReference type="Gene3D" id="2.60.40.2880">
    <property type="entry name" value="MmpS1-5, C-terminal soluble domain"/>
    <property type="match status" value="1"/>
</dbReference>
<keyword evidence="4 7" id="KW-0812">Transmembrane</keyword>
<dbReference type="InterPro" id="IPR038468">
    <property type="entry name" value="MmpS_C"/>
</dbReference>
<dbReference type="RefSeq" id="WP_225325250.1">
    <property type="nucleotide sequence ID" value="NZ_JAEKMV010000027.1"/>
</dbReference>
<dbReference type="EMBL" id="JAWLLD010000030">
    <property type="protein sequence ID" value="MDV7014887.1"/>
    <property type="molecule type" value="Genomic_DNA"/>
</dbReference>
<evidence type="ECO:0000256" key="2">
    <source>
        <dbReference type="ARBA" id="ARBA00007531"/>
    </source>
</evidence>
<dbReference type="GO" id="GO:0005886">
    <property type="term" value="C:plasma membrane"/>
    <property type="evidence" value="ECO:0007669"/>
    <property type="project" value="UniProtKB-SubCell"/>
</dbReference>
<comment type="similarity">
    <text evidence="2">Belongs to the MmpS family.</text>
</comment>
<keyword evidence="5 7" id="KW-1133">Transmembrane helix</keyword>
<sequence>MRVTSITRPVKRGWIPLVVVAAVALSAVGVMRLHGIFGSKDPNAAYGGAVKIVEFNPKNVLYEIFGPAGTVAAINYWDADANTHQVNGVVLPWSYTITTTLPSVSGNIVARGDSDGIGCRITVDGVVQDEKRVDGLNAQVFCLVKSA</sequence>
<comment type="caution">
    <text evidence="8">The sequence shown here is derived from an EMBL/GenBank/DDBJ whole genome shotgun (WGS) entry which is preliminary data.</text>
</comment>
<evidence type="ECO:0000256" key="3">
    <source>
        <dbReference type="ARBA" id="ARBA00022475"/>
    </source>
</evidence>
<dbReference type="InterPro" id="IPR008693">
    <property type="entry name" value="MmpS"/>
</dbReference>
<evidence type="ECO:0000313" key="8">
    <source>
        <dbReference type="EMBL" id="MDV7014887.1"/>
    </source>
</evidence>
<dbReference type="AlphaFoldDB" id="A0AAE4RL32"/>
<reference evidence="8" key="1">
    <citation type="submission" date="2023-10" db="EMBL/GenBank/DDBJ databases">
        <title>Characterization and genome sequence of Mycobacterium intracellulare ABSURDO, a novel pathogenic isolate with three colony morphotypes that vary in growth and acid-fastness.</title>
        <authorList>
            <person name="Jude B.A."/>
            <person name="Robinson R.T."/>
        </authorList>
    </citation>
    <scope>NUCLEOTIDE SEQUENCE</scope>
    <source>
        <strain evidence="8">ABSURDO Component B</strain>
    </source>
</reference>
<feature type="transmembrane region" description="Helical" evidence="7">
    <location>
        <begin position="14"/>
        <end position="33"/>
    </location>
</feature>
<keyword evidence="3" id="KW-1003">Cell membrane</keyword>
<gene>
    <name evidence="8" type="ORF">R4F53_21615</name>
</gene>
<dbReference type="Proteomes" id="UP001187143">
    <property type="component" value="Unassembled WGS sequence"/>
</dbReference>
<protein>
    <submittedName>
        <fullName evidence="8">MmpS family transport accessory protein</fullName>
    </submittedName>
</protein>
<evidence type="ECO:0000256" key="5">
    <source>
        <dbReference type="ARBA" id="ARBA00022989"/>
    </source>
</evidence>
<evidence type="ECO:0000256" key="1">
    <source>
        <dbReference type="ARBA" id="ARBA00004236"/>
    </source>
</evidence>
<organism evidence="8 9">
    <name type="scientific">Mycobacterium intracellulare</name>
    <dbReference type="NCBI Taxonomy" id="1767"/>
    <lineage>
        <taxon>Bacteria</taxon>
        <taxon>Bacillati</taxon>
        <taxon>Actinomycetota</taxon>
        <taxon>Actinomycetes</taxon>
        <taxon>Mycobacteriales</taxon>
        <taxon>Mycobacteriaceae</taxon>
        <taxon>Mycobacterium</taxon>
        <taxon>Mycobacterium avium complex (MAC)</taxon>
    </lineage>
</organism>
<evidence type="ECO:0000256" key="7">
    <source>
        <dbReference type="SAM" id="Phobius"/>
    </source>
</evidence>
<name>A0AAE4RL32_MYCIT</name>
<dbReference type="Pfam" id="PF05423">
    <property type="entry name" value="Mycobact_memb"/>
    <property type="match status" value="1"/>
</dbReference>
<evidence type="ECO:0000313" key="9">
    <source>
        <dbReference type="Proteomes" id="UP001187143"/>
    </source>
</evidence>
<evidence type="ECO:0000256" key="6">
    <source>
        <dbReference type="ARBA" id="ARBA00023136"/>
    </source>
</evidence>
<proteinExistence type="inferred from homology"/>
<evidence type="ECO:0000256" key="4">
    <source>
        <dbReference type="ARBA" id="ARBA00022692"/>
    </source>
</evidence>
<accession>A0AAE4RL32</accession>
<comment type="subcellular location">
    <subcellularLocation>
        <location evidence="1">Cell membrane</location>
    </subcellularLocation>
</comment>